<proteinExistence type="predicted"/>
<organism evidence="1 2">
    <name type="scientific">Cenococcum geophilum 1.58</name>
    <dbReference type="NCBI Taxonomy" id="794803"/>
    <lineage>
        <taxon>Eukaryota</taxon>
        <taxon>Fungi</taxon>
        <taxon>Dikarya</taxon>
        <taxon>Ascomycota</taxon>
        <taxon>Pezizomycotina</taxon>
        <taxon>Dothideomycetes</taxon>
        <taxon>Pleosporomycetidae</taxon>
        <taxon>Gloniales</taxon>
        <taxon>Gloniaceae</taxon>
        <taxon>Cenococcum</taxon>
    </lineage>
</organism>
<evidence type="ECO:0000313" key="2">
    <source>
        <dbReference type="Proteomes" id="UP000250078"/>
    </source>
</evidence>
<keyword evidence="2" id="KW-1185">Reference proteome</keyword>
<reference evidence="1 2" key="1">
    <citation type="journal article" date="2016" name="Nat. Commun.">
        <title>Ectomycorrhizal ecology is imprinted in the genome of the dominant symbiotic fungus Cenococcum geophilum.</title>
        <authorList>
            <consortium name="DOE Joint Genome Institute"/>
            <person name="Peter M."/>
            <person name="Kohler A."/>
            <person name="Ohm R.A."/>
            <person name="Kuo A."/>
            <person name="Krutzmann J."/>
            <person name="Morin E."/>
            <person name="Arend M."/>
            <person name="Barry K.W."/>
            <person name="Binder M."/>
            <person name="Choi C."/>
            <person name="Clum A."/>
            <person name="Copeland A."/>
            <person name="Grisel N."/>
            <person name="Haridas S."/>
            <person name="Kipfer T."/>
            <person name="LaButti K."/>
            <person name="Lindquist E."/>
            <person name="Lipzen A."/>
            <person name="Maire R."/>
            <person name="Meier B."/>
            <person name="Mihaltcheva S."/>
            <person name="Molinier V."/>
            <person name="Murat C."/>
            <person name="Poggeler S."/>
            <person name="Quandt C.A."/>
            <person name="Sperisen C."/>
            <person name="Tritt A."/>
            <person name="Tisserant E."/>
            <person name="Crous P.W."/>
            <person name="Henrissat B."/>
            <person name="Nehls U."/>
            <person name="Egli S."/>
            <person name="Spatafora J.W."/>
            <person name="Grigoriev I.V."/>
            <person name="Martin F.M."/>
        </authorList>
    </citation>
    <scope>NUCLEOTIDE SEQUENCE [LARGE SCALE GENOMIC DNA]</scope>
    <source>
        <strain evidence="1 2">1.58</strain>
    </source>
</reference>
<accession>A0ACC8EP03</accession>
<name>A0ACC8EP03_9PEZI</name>
<sequence length="1254" mass="137229">MNSLGGLIALGGKGAGAAEVGSGIGSLAAGLERVFAIVTQSKLFSFMKIQDYATGTVVKGLSSVWRDEDEDEDEETLELQLKAIEARLKLKKLRQAKAKQLADQDSDNGSARISSRASTAASLRKVDLPRPQSGVQVPVSPVHVKRAPQAPKSPARVVLGIDKGLRAQDVSLKRAPRFHARSQNGSGTLSASRSQQGSGTGQVTETGTSTPRGKTFSERIAESRLSDRERQQKESRIQKARSRGFGFVARASESSQDGASSRAASSLSSGSSLMGNLETTVMLPSMKKATPQPLQKSRSLANLETAHTPRSPWTLSARSETSHATAKSSLSKFSTSTLRNHNSAASTEPTGTPSNSDEAPLEATTIFETFSGFHLSKRLIPHNTLTRTLDSKDIFTIPKLLKTVKSPNYDAPDVESDYVVLGIIASKSSPLTPKNVRRTNSTGDPDDDTKGPDKFMVLKLTDLKWEVNLYLFDTGFSAFWKLSVGTVIAVLNPDILPPHNRDSGQFSLKLTSSEDTVLEIGGARDLGFCKAVKRDGKECGQWIDSRKTEYCDFHVSLQVEKSKRGRMEVNTMTGFGKDPASRGRGGGYGMFCGRGGGGSGNSKNDGTPGAGRYHDKYLHETVYIAPGTRSVAQLLDNDDAYERGFSRAELHRRRLAEKEKERELARKLGEVGKGMGSEYMRLKGSDTPNLPAGGEASGREVLSMDKEKESGIDGTALGLLGRKAGDVSLSPVKRKRGGGKVTASEPVGWSGAFKKGLLSPKKQEQRETSPTKKRARFMLAEKGIREPGRDSLGGLDIYSIIQYEDPYVQPLILSALSAKLSSSSYMLIDSLSDLPTPSAPLLQFRSYESLEFDHLLDHPDTSICNAYIIRKALIRKHYLSTTIANWVTKNSGSVLKKCVKPAVDFEVDYAEFLDEALVEAYELKDSFERNEGKGKKEREWWILKPGMSDRGQGIRLFSTEEELLQIFEGWEADAPDSEEESEDEETAASEDANSGSKGQTSNEWDSNEKDYIATSHLRHFIVQPYIHPPLLLSTSLDPNPLGLRKFHIRTYVLAVGALRVFVYKPMLALFAARAYAAPWEVGNDEKGLKAHLTNTCLQETGERDGSVELFWSLPDVLPNEDAGVHAKVKPKGERVETWKDNVWNQICSVTSEVFEAAARGMMVHFQPLPNAFELFGLDFLIAQELEGQEVTTYLLEVNAFPDFRQTGEGLRDLVGGLFGEVVDVAVKPFFGLEGPGREGSERMRCVLDVDLGRR</sequence>
<dbReference type="Proteomes" id="UP000250078">
    <property type="component" value="Unassembled WGS sequence"/>
</dbReference>
<gene>
    <name evidence="1" type="ORF">K441DRAFT_690817</name>
</gene>
<protein>
    <submittedName>
        <fullName evidence="1">TTL-domain-containing protein</fullName>
    </submittedName>
</protein>
<evidence type="ECO:0000313" key="1">
    <source>
        <dbReference type="EMBL" id="OCK88030.1"/>
    </source>
</evidence>
<dbReference type="EMBL" id="KV748251">
    <property type="protein sequence ID" value="OCK88030.1"/>
    <property type="molecule type" value="Genomic_DNA"/>
</dbReference>